<dbReference type="EMBL" id="WIXE01004075">
    <property type="protein sequence ID" value="KAK5983354.1"/>
    <property type="molecule type" value="Genomic_DNA"/>
</dbReference>
<dbReference type="GO" id="GO:0005743">
    <property type="term" value="C:mitochondrial inner membrane"/>
    <property type="evidence" value="ECO:0007669"/>
    <property type="project" value="TreeGrafter"/>
</dbReference>
<reference evidence="7 8" key="1">
    <citation type="submission" date="2019-10" db="EMBL/GenBank/DDBJ databases">
        <title>Assembly and Annotation for the nematode Trichostrongylus colubriformis.</title>
        <authorList>
            <person name="Martin J."/>
        </authorList>
    </citation>
    <scope>NUCLEOTIDE SEQUENCE [LARGE SCALE GENOMIC DNA]</scope>
    <source>
        <strain evidence="7">G859</strain>
        <tissue evidence="7">Whole worm</tissue>
    </source>
</reference>
<evidence type="ECO:0000256" key="2">
    <source>
        <dbReference type="ARBA" id="ARBA00022692"/>
    </source>
</evidence>
<evidence type="ECO:0000256" key="5">
    <source>
        <dbReference type="SAM" id="Coils"/>
    </source>
</evidence>
<comment type="caution">
    <text evidence="7">The sequence shown here is derived from an EMBL/GenBank/DDBJ whole genome shotgun (WGS) entry which is preliminary data.</text>
</comment>
<dbReference type="CDD" id="cd20069">
    <property type="entry name" value="5TM_Oxa1-like"/>
    <property type="match status" value="1"/>
</dbReference>
<keyword evidence="4 6" id="KW-0472">Membrane</keyword>
<name>A0AAN8IQS9_TRICO</name>
<keyword evidence="5" id="KW-0175">Coiled coil</keyword>
<evidence type="ECO:0000313" key="8">
    <source>
        <dbReference type="Proteomes" id="UP001331761"/>
    </source>
</evidence>
<accession>A0AAN8IQS9</accession>
<dbReference type="PANTHER" id="PTHR12428">
    <property type="entry name" value="OXA1"/>
    <property type="match status" value="1"/>
</dbReference>
<evidence type="ECO:0000313" key="7">
    <source>
        <dbReference type="EMBL" id="KAK5983354.1"/>
    </source>
</evidence>
<proteinExistence type="predicted"/>
<evidence type="ECO:0000256" key="1">
    <source>
        <dbReference type="ARBA" id="ARBA00004141"/>
    </source>
</evidence>
<evidence type="ECO:0000256" key="6">
    <source>
        <dbReference type="SAM" id="Phobius"/>
    </source>
</evidence>
<evidence type="ECO:0000256" key="4">
    <source>
        <dbReference type="ARBA" id="ARBA00023136"/>
    </source>
</evidence>
<organism evidence="7 8">
    <name type="scientific">Trichostrongylus colubriformis</name>
    <name type="common">Black scour worm</name>
    <dbReference type="NCBI Taxonomy" id="6319"/>
    <lineage>
        <taxon>Eukaryota</taxon>
        <taxon>Metazoa</taxon>
        <taxon>Ecdysozoa</taxon>
        <taxon>Nematoda</taxon>
        <taxon>Chromadorea</taxon>
        <taxon>Rhabditida</taxon>
        <taxon>Rhabditina</taxon>
        <taxon>Rhabditomorpha</taxon>
        <taxon>Strongyloidea</taxon>
        <taxon>Trichostrongylidae</taxon>
        <taxon>Trichostrongylus</taxon>
    </lineage>
</organism>
<keyword evidence="3 6" id="KW-1133">Transmembrane helix</keyword>
<sequence length="161" mass="18457">MSQRLVAKQSRYKKELEDFRQRIQNARQEGNNLLQQQIFMEQRDFLKAKDIRLGRQFLILMANGAVFATQFFAIRKMIDVNYPGLSTGGTAWFTDLTMADPYYALPLISAVTMGIVTRVGIEMGTSADQMTPMMRIGMQYVLPVVIFAITSQFASEHFERQ</sequence>
<dbReference type="GO" id="GO:0032979">
    <property type="term" value="P:protein insertion into mitochondrial inner membrane from matrix"/>
    <property type="evidence" value="ECO:0007669"/>
    <property type="project" value="TreeGrafter"/>
</dbReference>
<dbReference type="GO" id="GO:0032977">
    <property type="term" value="F:membrane insertase activity"/>
    <property type="evidence" value="ECO:0007669"/>
    <property type="project" value="InterPro"/>
</dbReference>
<dbReference type="PANTHER" id="PTHR12428:SF66">
    <property type="entry name" value="MITOCHONDRIAL INNER MEMBRANE PROTEIN OXA1L"/>
    <property type="match status" value="1"/>
</dbReference>
<keyword evidence="2 6" id="KW-0812">Transmembrane</keyword>
<feature type="transmembrane region" description="Helical" evidence="6">
    <location>
        <begin position="102"/>
        <end position="121"/>
    </location>
</feature>
<dbReference type="InterPro" id="IPR001708">
    <property type="entry name" value="YidC/ALB3/OXA1/COX18"/>
</dbReference>
<gene>
    <name evidence="7" type="ORF">GCK32_017551</name>
</gene>
<feature type="transmembrane region" description="Helical" evidence="6">
    <location>
        <begin position="133"/>
        <end position="154"/>
    </location>
</feature>
<keyword evidence="8" id="KW-1185">Reference proteome</keyword>
<protein>
    <submittedName>
        <fullName evidence="7">Inner membrane protein</fullName>
    </submittedName>
</protein>
<feature type="transmembrane region" description="Helical" evidence="6">
    <location>
        <begin position="57"/>
        <end position="74"/>
    </location>
</feature>
<dbReference type="AlphaFoldDB" id="A0AAN8IQS9"/>
<comment type="subcellular location">
    <subcellularLocation>
        <location evidence="1">Membrane</location>
        <topology evidence="1">Multi-pass membrane protein</topology>
    </subcellularLocation>
</comment>
<evidence type="ECO:0000256" key="3">
    <source>
        <dbReference type="ARBA" id="ARBA00022989"/>
    </source>
</evidence>
<feature type="coiled-coil region" evidence="5">
    <location>
        <begin position="9"/>
        <end position="36"/>
    </location>
</feature>
<dbReference type="Proteomes" id="UP001331761">
    <property type="component" value="Unassembled WGS sequence"/>
</dbReference>